<evidence type="ECO:0000313" key="2">
    <source>
        <dbReference type="Proteomes" id="UP000029228"/>
    </source>
</evidence>
<name>A0A090RSR8_9VIBR</name>
<dbReference type="AlphaFoldDB" id="A0A090RSR8"/>
<comment type="caution">
    <text evidence="1">The sequence shown here is derived from an EMBL/GenBank/DDBJ whole genome shotgun (WGS) entry which is preliminary data.</text>
</comment>
<evidence type="ECO:0008006" key="3">
    <source>
        <dbReference type="Google" id="ProtNLM"/>
    </source>
</evidence>
<organism evidence="1 2">
    <name type="scientific">Vibrio maritimus</name>
    <dbReference type="NCBI Taxonomy" id="990268"/>
    <lineage>
        <taxon>Bacteria</taxon>
        <taxon>Pseudomonadati</taxon>
        <taxon>Pseudomonadota</taxon>
        <taxon>Gammaproteobacteria</taxon>
        <taxon>Vibrionales</taxon>
        <taxon>Vibrionaceae</taxon>
        <taxon>Vibrio</taxon>
    </lineage>
</organism>
<accession>A0A090RSR8</accession>
<dbReference type="Proteomes" id="UP000029228">
    <property type="component" value="Unassembled WGS sequence"/>
</dbReference>
<reference evidence="1 2" key="1">
    <citation type="submission" date="2014-09" db="EMBL/GenBank/DDBJ databases">
        <title>Vibrio maritimus JCM 19235. (C45) whole genome shotgun sequence.</title>
        <authorList>
            <person name="Sawabe T."/>
            <person name="Meirelles P."/>
            <person name="Nakanishi M."/>
            <person name="Sayaka M."/>
            <person name="Hattori M."/>
            <person name="Ohkuma M."/>
        </authorList>
    </citation>
    <scope>NUCLEOTIDE SEQUENCE [LARGE SCALE GENOMIC DNA]</scope>
    <source>
        <strain evidence="2">JCM19235</strain>
    </source>
</reference>
<keyword evidence="2" id="KW-1185">Reference proteome</keyword>
<dbReference type="EMBL" id="BBMR01000002">
    <property type="protein sequence ID" value="GAL17598.1"/>
    <property type="molecule type" value="Genomic_DNA"/>
</dbReference>
<proteinExistence type="predicted"/>
<protein>
    <recommendedName>
        <fullName evidence="3">Transcriptional regulator LysR family</fullName>
    </recommendedName>
</protein>
<sequence>MMPLAAFDKHAKAGRLVRVLPEVECPAGKAYLVWADRKLIATRVVAFRDMVFEKFGKTDQFLASIGDEKTQIE</sequence>
<evidence type="ECO:0000313" key="1">
    <source>
        <dbReference type="EMBL" id="GAL17598.1"/>
    </source>
</evidence>
<dbReference type="Gene3D" id="3.40.190.290">
    <property type="match status" value="1"/>
</dbReference>
<gene>
    <name evidence="1" type="ORF">JCM19235_6151</name>
</gene>
<dbReference type="SUPFAM" id="SSF53850">
    <property type="entry name" value="Periplasmic binding protein-like II"/>
    <property type="match status" value="1"/>
</dbReference>